<evidence type="ECO:0000313" key="1">
    <source>
        <dbReference type="EMBL" id="CAB4162444.1"/>
    </source>
</evidence>
<accession>A0A6J5P4H9</accession>
<gene>
    <name evidence="1" type="ORF">UFOVP780_41</name>
</gene>
<proteinExistence type="predicted"/>
<organism evidence="1">
    <name type="scientific">uncultured Caudovirales phage</name>
    <dbReference type="NCBI Taxonomy" id="2100421"/>
    <lineage>
        <taxon>Viruses</taxon>
        <taxon>Duplodnaviria</taxon>
        <taxon>Heunggongvirae</taxon>
        <taxon>Uroviricota</taxon>
        <taxon>Caudoviricetes</taxon>
        <taxon>Peduoviridae</taxon>
        <taxon>Maltschvirus</taxon>
        <taxon>Maltschvirus maltsch</taxon>
    </lineage>
</organism>
<protein>
    <submittedName>
        <fullName evidence="1">Uncharacterized protein</fullName>
    </submittedName>
</protein>
<sequence>MVSIIHEENSETGSELNQVPTIISDGSNYSNLTITTVGITQSGRYRYIVYGQNSSTNTDAEDASVVGIVEIGYLVIGDIKDYYDIVQTTSSNDIIIQ</sequence>
<dbReference type="EMBL" id="LR796730">
    <property type="protein sequence ID" value="CAB4162444.1"/>
    <property type="molecule type" value="Genomic_DNA"/>
</dbReference>
<reference evidence="1" key="1">
    <citation type="submission" date="2020-04" db="EMBL/GenBank/DDBJ databases">
        <authorList>
            <person name="Chiriac C."/>
            <person name="Salcher M."/>
            <person name="Ghai R."/>
            <person name="Kavagutti S V."/>
        </authorList>
    </citation>
    <scope>NUCLEOTIDE SEQUENCE</scope>
</reference>
<name>A0A6J5P4H9_9CAUD</name>